<evidence type="ECO:0000259" key="3">
    <source>
        <dbReference type="Pfam" id="PF14501"/>
    </source>
</evidence>
<protein>
    <submittedName>
        <fullName evidence="4">ATP-binding protein</fullName>
    </submittedName>
</protein>
<feature type="transmembrane region" description="Helical" evidence="2">
    <location>
        <begin position="126"/>
        <end position="149"/>
    </location>
</feature>
<proteinExistence type="predicted"/>
<dbReference type="Pfam" id="PF14501">
    <property type="entry name" value="HATPase_c_5"/>
    <property type="match status" value="1"/>
</dbReference>
<gene>
    <name evidence="4" type="ORF">CRD59_02695</name>
</gene>
<dbReference type="EMBL" id="PDCH01000003">
    <property type="protein sequence ID" value="RBP99654.1"/>
    <property type="molecule type" value="Genomic_DNA"/>
</dbReference>
<keyword evidence="2" id="KW-1133">Transmembrane helix</keyword>
<name>A0A366KD74_9BIFI</name>
<sequence>MSGAQIFNALPDIPRLYTGISEWLSCLVYLLAVRRRVCPARTALVLSLGLPVMIGVQYWAGLQPISFWILGICLAAALMCAIIRLGSGADAPAVVYLGVRAFVLAELVASLHWQLDSFLRPGDVSIYSPASVLLLISIYGGCAALTWWIERRNFAGGLDREMLPTHSVMIALVIGVVTFAMSNLSFVSTNTPFSGRVGLEVFYIRTLVDLCGFAILYAQQEQLRQSHASAELDSINARLESQHREYVRSKRNLDAMARISHDLKHRIAALRAEVDPERKSRNFEELEASVQRYGSQQHTGNPVLDVVLSSKEQVCAQEGISLSVVADGGLLDGMSSMDVSTLFGNALDNAIEALRQVGDRERRLLRLALYGKGRMLLIRVENYFTTPLRWKADGELGTTKGGGGLHGYGVKSIRHIAHKYGGEVSIGTDDHWFRLCILLPRNADSQDQDTRKRGRGSVEAHGGFGDPVAQPDGQASGFAGHVDQPA</sequence>
<dbReference type="InterPro" id="IPR032834">
    <property type="entry name" value="NatK-like_C"/>
</dbReference>
<dbReference type="Proteomes" id="UP000252345">
    <property type="component" value="Unassembled WGS sequence"/>
</dbReference>
<dbReference type="AlphaFoldDB" id="A0A366KD74"/>
<feature type="transmembrane region" description="Helical" evidence="2">
    <location>
        <begin position="65"/>
        <end position="86"/>
    </location>
</feature>
<organism evidence="4 5">
    <name type="scientific">Bifidobacterium xylocopae</name>
    <dbReference type="NCBI Taxonomy" id="2493119"/>
    <lineage>
        <taxon>Bacteria</taxon>
        <taxon>Bacillati</taxon>
        <taxon>Actinomycetota</taxon>
        <taxon>Actinomycetes</taxon>
        <taxon>Bifidobacteriales</taxon>
        <taxon>Bifidobacteriaceae</taxon>
        <taxon>Bifidobacterium</taxon>
    </lineage>
</organism>
<dbReference type="SUPFAM" id="SSF55874">
    <property type="entry name" value="ATPase domain of HSP90 chaperone/DNA topoisomerase II/histidine kinase"/>
    <property type="match status" value="1"/>
</dbReference>
<keyword evidence="2" id="KW-0472">Membrane</keyword>
<comment type="caution">
    <text evidence="4">The sequence shown here is derived from an EMBL/GenBank/DDBJ whole genome shotgun (WGS) entry which is preliminary data.</text>
</comment>
<dbReference type="CDD" id="cd16935">
    <property type="entry name" value="HATPase_AgrC-ComD-like"/>
    <property type="match status" value="1"/>
</dbReference>
<feature type="transmembrane region" description="Helical" evidence="2">
    <location>
        <begin position="40"/>
        <end position="59"/>
    </location>
</feature>
<reference evidence="4 5" key="1">
    <citation type="submission" date="2017-10" db="EMBL/GenBank/DDBJ databases">
        <title>Bifidobacterium xylocopum sp. nov. and Bifidobacterium aemilianum sp. nov., from the carpenter bee (Xylocopa violacea) digestive tract.</title>
        <authorList>
            <person name="Alberoni D."/>
            <person name="Baffoni L."/>
            <person name="Di Gioia D."/>
            <person name="Gaggia F."/>
            <person name="Biavati B."/>
        </authorList>
    </citation>
    <scope>NUCLEOTIDE SEQUENCE [LARGE SCALE GENOMIC DNA]</scope>
    <source>
        <strain evidence="4 5">XV2</strain>
    </source>
</reference>
<dbReference type="GO" id="GO:0005524">
    <property type="term" value="F:ATP binding"/>
    <property type="evidence" value="ECO:0007669"/>
    <property type="project" value="UniProtKB-KW"/>
</dbReference>
<dbReference type="Gene3D" id="3.30.565.10">
    <property type="entry name" value="Histidine kinase-like ATPase, C-terminal domain"/>
    <property type="match status" value="1"/>
</dbReference>
<keyword evidence="4" id="KW-0547">Nucleotide-binding</keyword>
<dbReference type="RefSeq" id="WP_113853057.1">
    <property type="nucleotide sequence ID" value="NZ_PDCH01000003.1"/>
</dbReference>
<keyword evidence="5" id="KW-1185">Reference proteome</keyword>
<accession>A0A366KD74</accession>
<feature type="transmembrane region" description="Helical" evidence="2">
    <location>
        <begin position="161"/>
        <end position="181"/>
    </location>
</feature>
<evidence type="ECO:0000256" key="1">
    <source>
        <dbReference type="SAM" id="MobiDB-lite"/>
    </source>
</evidence>
<feature type="domain" description="Sensor histidine kinase NatK-like C-terminal" evidence="3">
    <location>
        <begin position="335"/>
        <end position="440"/>
    </location>
</feature>
<dbReference type="OrthoDB" id="9813149at2"/>
<evidence type="ECO:0000313" key="5">
    <source>
        <dbReference type="Proteomes" id="UP000252345"/>
    </source>
</evidence>
<keyword evidence="4" id="KW-0067">ATP-binding</keyword>
<feature type="region of interest" description="Disordered" evidence="1">
    <location>
        <begin position="446"/>
        <end position="486"/>
    </location>
</feature>
<evidence type="ECO:0000313" key="4">
    <source>
        <dbReference type="EMBL" id="RBP99654.1"/>
    </source>
</evidence>
<dbReference type="InterPro" id="IPR036890">
    <property type="entry name" value="HATPase_C_sf"/>
</dbReference>
<keyword evidence="2" id="KW-0812">Transmembrane</keyword>
<evidence type="ECO:0000256" key="2">
    <source>
        <dbReference type="SAM" id="Phobius"/>
    </source>
</evidence>
<feature type="transmembrane region" description="Helical" evidence="2">
    <location>
        <begin position="93"/>
        <end position="114"/>
    </location>
</feature>